<gene>
    <name evidence="3" type="ordered locus">FsymDg_0684</name>
</gene>
<keyword evidence="2" id="KW-1133">Transmembrane helix</keyword>
<dbReference type="Proteomes" id="UP000001549">
    <property type="component" value="Chromosome"/>
</dbReference>
<dbReference type="STRING" id="656024.FsymDg_0684"/>
<dbReference type="KEGG" id="fsy:FsymDg_0684"/>
<feature type="region of interest" description="Disordered" evidence="1">
    <location>
        <begin position="32"/>
        <end position="68"/>
    </location>
</feature>
<feature type="transmembrane region" description="Helical" evidence="2">
    <location>
        <begin position="103"/>
        <end position="126"/>
    </location>
</feature>
<evidence type="ECO:0000313" key="3">
    <source>
        <dbReference type="EMBL" id="AEH08207.1"/>
    </source>
</evidence>
<dbReference type="EMBL" id="CP002801">
    <property type="protein sequence ID" value="AEH08207.1"/>
    <property type="molecule type" value="Genomic_DNA"/>
</dbReference>
<dbReference type="AlphaFoldDB" id="F8AVB5"/>
<evidence type="ECO:0000256" key="2">
    <source>
        <dbReference type="SAM" id="Phobius"/>
    </source>
</evidence>
<keyword evidence="4" id="KW-1185">Reference proteome</keyword>
<dbReference type="eggNOG" id="ENOG50303H5">
    <property type="taxonomic scope" value="Bacteria"/>
</dbReference>
<organism evidence="3 4">
    <name type="scientific">Candidatus Protofrankia datiscae</name>
    <dbReference type="NCBI Taxonomy" id="2716812"/>
    <lineage>
        <taxon>Bacteria</taxon>
        <taxon>Bacillati</taxon>
        <taxon>Actinomycetota</taxon>
        <taxon>Actinomycetes</taxon>
        <taxon>Frankiales</taxon>
        <taxon>Frankiaceae</taxon>
        <taxon>Protofrankia</taxon>
    </lineage>
</organism>
<name>F8AVB5_9ACTN</name>
<sequence length="163" mass="16316">MRRPGCEYPNTEWPEGRDTNYCRVVTGLAGGKLDSPPEGSTLDRVSDLTQSTSRPALQDAGEGSDIGEGAEVAGTVAGGATGGIVPATPGGAVVATGAKAVGAFAVGALALGATALGALAVGALAIGRLAVRRARVGSIQIATLDVEHLRVRRLEIADSEGQR</sequence>
<evidence type="ECO:0000313" key="4">
    <source>
        <dbReference type="Proteomes" id="UP000001549"/>
    </source>
</evidence>
<dbReference type="HOGENOM" id="CLU_1624715_0_0_11"/>
<reference evidence="3 4" key="1">
    <citation type="submission" date="2011-05" db="EMBL/GenBank/DDBJ databases">
        <title>Complete sequence of chromosome of Frankia symbiont of Datisca glomerata.</title>
        <authorList>
            <consortium name="US DOE Joint Genome Institute"/>
            <person name="Lucas S."/>
            <person name="Han J."/>
            <person name="Lapidus A."/>
            <person name="Cheng J.-F."/>
            <person name="Goodwin L."/>
            <person name="Pitluck S."/>
            <person name="Peters L."/>
            <person name="Mikhailova N."/>
            <person name="Chertkov O."/>
            <person name="Teshima H."/>
            <person name="Han C."/>
            <person name="Tapia R."/>
            <person name="Land M."/>
            <person name="Hauser L."/>
            <person name="Kyrpides N."/>
            <person name="Ivanova N."/>
            <person name="Pagani I."/>
            <person name="Berry A."/>
            <person name="Pawlowski K."/>
            <person name="Persson T."/>
            <person name="Vanden Heuvel B."/>
            <person name="Benson D."/>
            <person name="Woyke T."/>
        </authorList>
    </citation>
    <scope>NUCLEOTIDE SEQUENCE [LARGE SCALE GENOMIC DNA]</scope>
    <source>
        <strain evidence="4">4085684</strain>
    </source>
</reference>
<evidence type="ECO:0000256" key="1">
    <source>
        <dbReference type="SAM" id="MobiDB-lite"/>
    </source>
</evidence>
<accession>F8AVB5</accession>
<proteinExistence type="predicted"/>
<keyword evidence="2" id="KW-0472">Membrane</keyword>
<protein>
    <submittedName>
        <fullName evidence="3">Uncharacterized protein</fullName>
    </submittedName>
</protein>
<keyword evidence="2" id="KW-0812">Transmembrane</keyword>